<evidence type="ECO:0000256" key="5">
    <source>
        <dbReference type="ARBA" id="ARBA00022692"/>
    </source>
</evidence>
<feature type="transmembrane region" description="Helical" evidence="12">
    <location>
        <begin position="337"/>
        <end position="356"/>
    </location>
</feature>
<dbReference type="OrthoDB" id="9803416at2"/>
<evidence type="ECO:0000256" key="1">
    <source>
        <dbReference type="ARBA" id="ARBA00004651"/>
    </source>
</evidence>
<reference evidence="13 14" key="1">
    <citation type="submission" date="2017-07" db="EMBL/GenBank/DDBJ databases">
        <title>Complete Genome Sequence of the cosmetic ferment Vitreoscilla filiformis (ATCC15551).</title>
        <authorList>
            <person name="Contreras S."/>
            <person name="Sagory-Zalkind P."/>
            <person name="Blanquart H."/>
            <person name="Iltis A."/>
            <person name="Morand S.C."/>
        </authorList>
    </citation>
    <scope>NUCLEOTIDE SEQUENCE [LARGE SCALE GENOMIC DNA]</scope>
    <source>
        <strain evidence="13 14">ATCC 15551</strain>
    </source>
</reference>
<organism evidence="13 14">
    <name type="scientific">Vitreoscilla filiformis</name>
    <dbReference type="NCBI Taxonomy" id="63"/>
    <lineage>
        <taxon>Bacteria</taxon>
        <taxon>Pseudomonadati</taxon>
        <taxon>Pseudomonadota</taxon>
        <taxon>Betaproteobacteria</taxon>
        <taxon>Neisseriales</taxon>
        <taxon>Neisseriaceae</taxon>
        <taxon>Vitreoscilla</taxon>
    </lineage>
</organism>
<dbReference type="PANTHER" id="PTHR46494:SF1">
    <property type="entry name" value="CORA FAMILY METAL ION TRANSPORTER (EUROFUNG)"/>
    <property type="match status" value="1"/>
</dbReference>
<dbReference type="Pfam" id="PF01544">
    <property type="entry name" value="CorA"/>
    <property type="match status" value="1"/>
</dbReference>
<dbReference type="FunFam" id="1.20.58.340:FF:000004">
    <property type="entry name" value="Magnesium transport protein CorA"/>
    <property type="match status" value="1"/>
</dbReference>
<gene>
    <name evidence="13" type="ORF">VITFI_CDS1029</name>
</gene>
<evidence type="ECO:0000256" key="9">
    <source>
        <dbReference type="ARBA" id="ARBA00023136"/>
    </source>
</evidence>
<evidence type="ECO:0000256" key="8">
    <source>
        <dbReference type="ARBA" id="ARBA00023065"/>
    </source>
</evidence>
<keyword evidence="4" id="KW-1003">Cell membrane</keyword>
<dbReference type="Proteomes" id="UP000199729">
    <property type="component" value="Chromosome"/>
</dbReference>
<dbReference type="EMBL" id="CP022423">
    <property type="protein sequence ID" value="ASM76807.1"/>
    <property type="molecule type" value="Genomic_DNA"/>
</dbReference>
<evidence type="ECO:0000313" key="14">
    <source>
        <dbReference type="Proteomes" id="UP000199729"/>
    </source>
</evidence>
<comment type="function">
    <text evidence="11">Mediates influx of magnesium ions. Alternates between open and closed states. Activated by low cytoplasmic Mg(2+) levels. Inactive when cytoplasmic Mg(2+) levels are high.</text>
</comment>
<dbReference type="InterPro" id="IPR002523">
    <property type="entry name" value="MgTranspt_CorA/ZnTranspt_ZntB"/>
</dbReference>
<dbReference type="PANTHER" id="PTHR46494">
    <property type="entry name" value="CORA FAMILY METAL ION TRANSPORTER (EUROFUNG)"/>
    <property type="match status" value="1"/>
</dbReference>
<evidence type="ECO:0000256" key="12">
    <source>
        <dbReference type="SAM" id="Phobius"/>
    </source>
</evidence>
<dbReference type="SUPFAM" id="SSF144083">
    <property type="entry name" value="Magnesium transport protein CorA, transmembrane region"/>
    <property type="match status" value="1"/>
</dbReference>
<keyword evidence="6" id="KW-0460">Magnesium</keyword>
<keyword evidence="14" id="KW-1185">Reference proteome</keyword>
<dbReference type="RefSeq" id="WP_089416084.1">
    <property type="nucleotide sequence ID" value="NZ_CP022423.1"/>
</dbReference>
<dbReference type="CDD" id="cd12822">
    <property type="entry name" value="TmCorA-like"/>
    <property type="match status" value="1"/>
</dbReference>
<comment type="similarity">
    <text evidence="2">Belongs to the CorA metal ion transporter (MIT) (TC 1.A.35) family.</text>
</comment>
<evidence type="ECO:0000256" key="10">
    <source>
        <dbReference type="ARBA" id="ARBA00034269"/>
    </source>
</evidence>
<evidence type="ECO:0000313" key="13">
    <source>
        <dbReference type="EMBL" id="ASM76807.1"/>
    </source>
</evidence>
<dbReference type="GO" id="GO:0000287">
    <property type="term" value="F:magnesium ion binding"/>
    <property type="evidence" value="ECO:0007669"/>
    <property type="project" value="TreeGrafter"/>
</dbReference>
<dbReference type="KEGG" id="vff:VITFI_CDS1029"/>
<comment type="subcellular location">
    <subcellularLocation>
        <location evidence="1">Cell membrane</location>
        <topology evidence="1">Multi-pass membrane protein</topology>
    </subcellularLocation>
</comment>
<dbReference type="GO" id="GO:0015095">
    <property type="term" value="F:magnesium ion transmembrane transporter activity"/>
    <property type="evidence" value="ECO:0007669"/>
    <property type="project" value="TreeGrafter"/>
</dbReference>
<dbReference type="GO" id="GO:0050897">
    <property type="term" value="F:cobalt ion binding"/>
    <property type="evidence" value="ECO:0007669"/>
    <property type="project" value="TreeGrafter"/>
</dbReference>
<dbReference type="AlphaFoldDB" id="A0A221KD88"/>
<name>A0A221KD88_VITFI</name>
<proteinExistence type="inferred from homology"/>
<keyword evidence="3" id="KW-0813">Transport</keyword>
<evidence type="ECO:0000256" key="11">
    <source>
        <dbReference type="ARBA" id="ARBA00045497"/>
    </source>
</evidence>
<sequence length="367" mass="42382">MRIFHITPERFEELPALPQTVPDTGFLWVGCGRRVFEVQREPIQAALGRWGVGALVDLHLSDLLNAQLPSHYDDTSWYDLLVFRRLAPSNNSRDLFVDDEHGTLAGARRALEAIDTSPVGFAVFDRVLLTVHPTDCQVREYFAQRLAQHSKETDLRGSGRLPASPAELMLRMLNHMVDSYLELRRLLTRQLTTLQTALLNPRSQFDDWEVLLASRDTLHMLEDTCEDQRSAVQEWIDALDEWPQESDPEARRERELLRVRSRDVLEHIERVLSHVRRLQQSAEAAVQMHFSALGHRTNDIMRTLTALTAIFLPLNLITGIFGMNFDELPLIHNRDGFWLAAFLMMSVALALVWLFWRQRYLGRNAKR</sequence>
<evidence type="ECO:0000256" key="4">
    <source>
        <dbReference type="ARBA" id="ARBA00022475"/>
    </source>
</evidence>
<evidence type="ECO:0000256" key="7">
    <source>
        <dbReference type="ARBA" id="ARBA00022989"/>
    </source>
</evidence>
<comment type="catalytic activity">
    <reaction evidence="10">
        <text>Mg(2+)(in) = Mg(2+)(out)</text>
        <dbReference type="Rhea" id="RHEA:29827"/>
        <dbReference type="ChEBI" id="CHEBI:18420"/>
    </reaction>
</comment>
<dbReference type="Gene3D" id="1.20.58.340">
    <property type="entry name" value="Magnesium transport protein CorA, transmembrane region"/>
    <property type="match status" value="2"/>
</dbReference>
<accession>A0A221KD88</accession>
<dbReference type="GO" id="GO:0005886">
    <property type="term" value="C:plasma membrane"/>
    <property type="evidence" value="ECO:0007669"/>
    <property type="project" value="UniProtKB-SubCell"/>
</dbReference>
<keyword evidence="8" id="KW-0406">Ion transport</keyword>
<dbReference type="SUPFAM" id="SSF143865">
    <property type="entry name" value="CorA soluble domain-like"/>
    <property type="match status" value="1"/>
</dbReference>
<evidence type="ECO:0000256" key="3">
    <source>
        <dbReference type="ARBA" id="ARBA00022448"/>
    </source>
</evidence>
<protein>
    <submittedName>
        <fullName evidence="13">Magnesium transporter CorA</fullName>
    </submittedName>
</protein>
<feature type="transmembrane region" description="Helical" evidence="12">
    <location>
        <begin position="304"/>
        <end position="325"/>
    </location>
</feature>
<evidence type="ECO:0000256" key="2">
    <source>
        <dbReference type="ARBA" id="ARBA00009765"/>
    </source>
</evidence>
<dbReference type="InterPro" id="IPR045861">
    <property type="entry name" value="CorA_cytoplasmic_dom"/>
</dbReference>
<keyword evidence="5 12" id="KW-0812">Transmembrane</keyword>
<keyword evidence="7 12" id="KW-1133">Transmembrane helix</keyword>
<dbReference type="GO" id="GO:0015087">
    <property type="term" value="F:cobalt ion transmembrane transporter activity"/>
    <property type="evidence" value="ECO:0007669"/>
    <property type="project" value="TreeGrafter"/>
</dbReference>
<dbReference type="InterPro" id="IPR045863">
    <property type="entry name" value="CorA_TM1_TM2"/>
</dbReference>
<evidence type="ECO:0000256" key="6">
    <source>
        <dbReference type="ARBA" id="ARBA00022842"/>
    </source>
</evidence>
<keyword evidence="9 12" id="KW-0472">Membrane</keyword>